<dbReference type="InterPro" id="IPR001932">
    <property type="entry name" value="PPM-type_phosphatase-like_dom"/>
</dbReference>
<dbReference type="OrthoDB" id="60843at2759"/>
<dbReference type="SUPFAM" id="SSF81606">
    <property type="entry name" value="PP2C-like"/>
    <property type="match status" value="1"/>
</dbReference>
<dbReference type="Gene3D" id="3.60.40.10">
    <property type="entry name" value="PPM-type phosphatase domain"/>
    <property type="match status" value="1"/>
</dbReference>
<evidence type="ECO:0000256" key="1">
    <source>
        <dbReference type="RuleBase" id="RU366020"/>
    </source>
</evidence>
<dbReference type="InterPro" id="IPR039123">
    <property type="entry name" value="PPTC7"/>
</dbReference>
<dbReference type="InterPro" id="IPR036457">
    <property type="entry name" value="PPM-type-like_dom_sf"/>
</dbReference>
<dbReference type="SMART" id="SM00332">
    <property type="entry name" value="PP2Cc"/>
    <property type="match status" value="1"/>
</dbReference>
<keyword evidence="1" id="KW-0904">Protein phosphatase</keyword>
<dbReference type="AlphaFoldDB" id="A0A9Q0FJ84"/>
<comment type="catalytic activity">
    <reaction evidence="1">
        <text>O-phospho-L-seryl-[protein] + H2O = L-seryl-[protein] + phosphate</text>
        <dbReference type="Rhea" id="RHEA:20629"/>
        <dbReference type="Rhea" id="RHEA-COMP:9863"/>
        <dbReference type="Rhea" id="RHEA-COMP:11604"/>
        <dbReference type="ChEBI" id="CHEBI:15377"/>
        <dbReference type="ChEBI" id="CHEBI:29999"/>
        <dbReference type="ChEBI" id="CHEBI:43474"/>
        <dbReference type="ChEBI" id="CHEBI:83421"/>
        <dbReference type="EC" id="3.1.3.16"/>
    </reaction>
</comment>
<keyword evidence="1" id="KW-0464">Manganese</keyword>
<dbReference type="Proteomes" id="UP001141552">
    <property type="component" value="Unassembled WGS sequence"/>
</dbReference>
<keyword evidence="1" id="KW-0479">Metal-binding</keyword>
<dbReference type="Pfam" id="PF07228">
    <property type="entry name" value="SpoIIE"/>
    <property type="match status" value="1"/>
</dbReference>
<gene>
    <name evidence="3" type="ORF">Tsubulata_051591</name>
</gene>
<feature type="domain" description="PPM-type phosphatase" evidence="2">
    <location>
        <begin position="14"/>
        <end position="254"/>
    </location>
</feature>
<evidence type="ECO:0000259" key="2">
    <source>
        <dbReference type="PROSITE" id="PS51746"/>
    </source>
</evidence>
<reference evidence="3" key="2">
    <citation type="journal article" date="2023" name="Plants (Basel)">
        <title>Annotation of the Turnera subulata (Passifloraceae) Draft Genome Reveals the S-Locus Evolved after the Divergence of Turneroideae from Passifloroideae in a Stepwise Manner.</title>
        <authorList>
            <person name="Henning P.M."/>
            <person name="Roalson E.H."/>
            <person name="Mir W."/>
            <person name="McCubbin A.G."/>
            <person name="Shore J.S."/>
        </authorList>
    </citation>
    <scope>NUCLEOTIDE SEQUENCE</scope>
    <source>
        <strain evidence="3">F60SS</strain>
    </source>
</reference>
<dbReference type="EC" id="3.1.3.16" evidence="1"/>
<keyword evidence="1" id="KW-0378">Hydrolase</keyword>
<keyword evidence="4" id="KW-1185">Reference proteome</keyword>
<sequence>MARVDMEKGKLTLLSGSCYLPKERDSKPQGDDAHFICIDKQTIGLADGVGGYSNKGIDAGVYARELIMNAENATKNLQMDQLTPIRVLTEAYGRTKARGASTACIITLDNNNRLLAANVGDCRFMVIRNGAHIFKSPIQQRGFNCPFQLGNEGSNNKPGDAEVFIISVEAGDVIVAGTDGVFDNLFETQIEELVWGGIQQGLDPEEIAWSVAQQAYFVSMDRQALTPFMNASRNAQRNHSGGKQDDITVIISCVIGS</sequence>
<comment type="catalytic activity">
    <reaction evidence="1">
        <text>O-phospho-L-threonyl-[protein] + H2O = L-threonyl-[protein] + phosphate</text>
        <dbReference type="Rhea" id="RHEA:47004"/>
        <dbReference type="Rhea" id="RHEA-COMP:11060"/>
        <dbReference type="Rhea" id="RHEA-COMP:11605"/>
        <dbReference type="ChEBI" id="CHEBI:15377"/>
        <dbReference type="ChEBI" id="CHEBI:30013"/>
        <dbReference type="ChEBI" id="CHEBI:43474"/>
        <dbReference type="ChEBI" id="CHEBI:61977"/>
        <dbReference type="EC" id="3.1.3.16"/>
    </reaction>
</comment>
<proteinExistence type="inferred from homology"/>
<dbReference type="GO" id="GO:0046872">
    <property type="term" value="F:metal ion binding"/>
    <property type="evidence" value="ECO:0007669"/>
    <property type="project" value="UniProtKB-UniRule"/>
</dbReference>
<dbReference type="SMART" id="SM00331">
    <property type="entry name" value="PP2C_SIG"/>
    <property type="match status" value="1"/>
</dbReference>
<comment type="cofactor">
    <cofactor evidence="1">
        <name>Mn(2+)</name>
        <dbReference type="ChEBI" id="CHEBI:29035"/>
    </cofactor>
</comment>
<accession>A0A9Q0FJ84</accession>
<comment type="cofactor">
    <cofactor evidence="1">
        <name>Mg(2+)</name>
        <dbReference type="ChEBI" id="CHEBI:18420"/>
    </cofactor>
</comment>
<dbReference type="EMBL" id="JAKUCV010005312">
    <property type="protein sequence ID" value="KAJ4831680.1"/>
    <property type="molecule type" value="Genomic_DNA"/>
</dbReference>
<evidence type="ECO:0000313" key="4">
    <source>
        <dbReference type="Proteomes" id="UP001141552"/>
    </source>
</evidence>
<organism evidence="3 4">
    <name type="scientific">Turnera subulata</name>
    <dbReference type="NCBI Taxonomy" id="218843"/>
    <lineage>
        <taxon>Eukaryota</taxon>
        <taxon>Viridiplantae</taxon>
        <taxon>Streptophyta</taxon>
        <taxon>Embryophyta</taxon>
        <taxon>Tracheophyta</taxon>
        <taxon>Spermatophyta</taxon>
        <taxon>Magnoliopsida</taxon>
        <taxon>eudicotyledons</taxon>
        <taxon>Gunneridae</taxon>
        <taxon>Pentapetalae</taxon>
        <taxon>rosids</taxon>
        <taxon>fabids</taxon>
        <taxon>Malpighiales</taxon>
        <taxon>Passifloraceae</taxon>
        <taxon>Turnera</taxon>
    </lineage>
</organism>
<evidence type="ECO:0000313" key="3">
    <source>
        <dbReference type="EMBL" id="KAJ4831680.1"/>
    </source>
</evidence>
<dbReference type="PANTHER" id="PTHR12320:SF14">
    <property type="entry name" value="PROTEIN PHOSPHATASE"/>
    <property type="match status" value="1"/>
</dbReference>
<dbReference type="GO" id="GO:0004722">
    <property type="term" value="F:protein serine/threonine phosphatase activity"/>
    <property type="evidence" value="ECO:0007669"/>
    <property type="project" value="UniProtKB-EC"/>
</dbReference>
<reference evidence="3" key="1">
    <citation type="submission" date="2022-02" db="EMBL/GenBank/DDBJ databases">
        <authorList>
            <person name="Henning P.M."/>
            <person name="McCubbin A.G."/>
            <person name="Shore J.S."/>
        </authorList>
    </citation>
    <scope>NUCLEOTIDE SEQUENCE</scope>
    <source>
        <strain evidence="3">F60SS</strain>
        <tissue evidence="3">Leaves</tissue>
    </source>
</reference>
<name>A0A9Q0FJ84_9ROSI</name>
<comment type="similarity">
    <text evidence="1">Belongs to the PP2C family.</text>
</comment>
<dbReference type="PROSITE" id="PS51746">
    <property type="entry name" value="PPM_2"/>
    <property type="match status" value="1"/>
</dbReference>
<comment type="caution">
    <text evidence="3">The sequence shown here is derived from an EMBL/GenBank/DDBJ whole genome shotgun (WGS) entry which is preliminary data.</text>
</comment>
<dbReference type="PANTHER" id="PTHR12320">
    <property type="entry name" value="PROTEIN PHOSPHATASE 2C"/>
    <property type="match status" value="1"/>
</dbReference>
<keyword evidence="1" id="KW-0460">Magnesium</keyword>
<protein>
    <recommendedName>
        <fullName evidence="1">Protein phosphatase</fullName>
        <ecNumber evidence="1">3.1.3.16</ecNumber>
    </recommendedName>
</protein>